<sequence length="67" mass="7820">MKGQTFKIGNTTIIIRESVPNEANIKRCYDVCNELFRGKPECFYTTDETRKKNIILSQKKDKEAISY</sequence>
<proteinExistence type="predicted"/>
<dbReference type="AlphaFoldDB" id="A0A9X3XNE3"/>
<comment type="caution">
    <text evidence="1">The sequence shown here is derived from an EMBL/GenBank/DDBJ whole genome shotgun (WGS) entry which is preliminary data.</text>
</comment>
<dbReference type="Proteomes" id="UP001141183">
    <property type="component" value="Unassembled WGS sequence"/>
</dbReference>
<keyword evidence="2" id="KW-1185">Reference proteome</keyword>
<accession>A0A9X3XNE3</accession>
<gene>
    <name evidence="1" type="ORF">NE398_17215</name>
</gene>
<protein>
    <submittedName>
        <fullName evidence="1">Uncharacterized protein</fullName>
    </submittedName>
</protein>
<evidence type="ECO:0000313" key="1">
    <source>
        <dbReference type="EMBL" id="MDC4241876.1"/>
    </source>
</evidence>
<organism evidence="1 2">
    <name type="scientific">Clostridium tertium</name>
    <dbReference type="NCBI Taxonomy" id="1559"/>
    <lineage>
        <taxon>Bacteria</taxon>
        <taxon>Bacillati</taxon>
        <taxon>Bacillota</taxon>
        <taxon>Clostridia</taxon>
        <taxon>Eubacteriales</taxon>
        <taxon>Clostridiaceae</taxon>
        <taxon>Clostridium</taxon>
    </lineage>
</organism>
<dbReference type="EMBL" id="JAMRYU010000021">
    <property type="protein sequence ID" value="MDC4241876.1"/>
    <property type="molecule type" value="Genomic_DNA"/>
</dbReference>
<evidence type="ECO:0000313" key="2">
    <source>
        <dbReference type="Proteomes" id="UP001141183"/>
    </source>
</evidence>
<dbReference type="RefSeq" id="WP_272470633.1">
    <property type="nucleotide sequence ID" value="NZ_JAMRYU010000021.1"/>
</dbReference>
<name>A0A9X3XNE3_9CLOT</name>
<reference evidence="1" key="1">
    <citation type="submission" date="2022-05" db="EMBL/GenBank/DDBJ databases">
        <title>Draft genome sequence of Clostridium tertium strain CP3 isolated from Peru.</title>
        <authorList>
            <person name="Hurtado R."/>
            <person name="Lima L."/>
            <person name="Sousa T."/>
            <person name="Jaiswal A.K."/>
            <person name="Tiwari S."/>
            <person name="Maturrano L."/>
            <person name="Brenig B."/>
            <person name="Azevedo V."/>
        </authorList>
    </citation>
    <scope>NUCLEOTIDE SEQUENCE</scope>
    <source>
        <strain evidence="1">CP3</strain>
    </source>
</reference>